<dbReference type="InterPro" id="IPR025859">
    <property type="entry name" value="AurF/CmlI"/>
</dbReference>
<reference evidence="1" key="1">
    <citation type="submission" date="2022-01" db="EMBL/GenBank/DDBJ databases">
        <title>Colwellia maritima, isolated from seawater.</title>
        <authorList>
            <person name="Kristyanto S."/>
            <person name="Jung J."/>
            <person name="Jeon C.O."/>
        </authorList>
    </citation>
    <scope>NUCLEOTIDE SEQUENCE</scope>
    <source>
        <strain evidence="1">MSW7</strain>
    </source>
</reference>
<dbReference type="Pfam" id="PF11583">
    <property type="entry name" value="AurF"/>
    <property type="match status" value="1"/>
</dbReference>
<sequence length="307" mass="34945">MIHQADNNQVMKVLNGLTNLWNDRAKVLDGDPSVDLTFEPEKDDFKENLLPFHQHAAWLSADEEIKRKVLSYGWIIYNEKTIQIESKLIAPVCDLIIDAEYPGSRNDAIQNSISQALVDEGFHTLMAVKSINIVYRERALKRIKMPKFQLIHQLDKMLLKCQNDEERKLVRLAVACASETLITDYLGALSKEDRLQPLCYKTVEAHVADEWSHASVFSYVMAEIFQQLSPEHQSLYINTLPQAVQAFGDNELDVWESVLSTINFPNYQQIITDSRNEQSQGICVDVKGIAKLLSSLGIDERNIKLVA</sequence>
<dbReference type="Proteomes" id="UP001139646">
    <property type="component" value="Unassembled WGS sequence"/>
</dbReference>
<dbReference type="InterPro" id="IPR012348">
    <property type="entry name" value="RNR-like"/>
</dbReference>
<keyword evidence="2" id="KW-1185">Reference proteome</keyword>
<organism evidence="1 2">
    <name type="scientific">Colwellia maritima</name>
    <dbReference type="NCBI Taxonomy" id="2912588"/>
    <lineage>
        <taxon>Bacteria</taxon>
        <taxon>Pseudomonadati</taxon>
        <taxon>Pseudomonadota</taxon>
        <taxon>Gammaproteobacteria</taxon>
        <taxon>Alteromonadales</taxon>
        <taxon>Colwelliaceae</taxon>
        <taxon>Colwellia</taxon>
    </lineage>
</organism>
<evidence type="ECO:0000313" key="1">
    <source>
        <dbReference type="EMBL" id="MCI2282355.1"/>
    </source>
</evidence>
<comment type="caution">
    <text evidence="1">The sequence shown here is derived from an EMBL/GenBank/DDBJ whole genome shotgun (WGS) entry which is preliminary data.</text>
</comment>
<gene>
    <name evidence="1" type="ORF">L3081_01790</name>
</gene>
<protein>
    <submittedName>
        <fullName evidence="1">Diiron oxygenase</fullName>
    </submittedName>
</protein>
<accession>A0ABS9WWV1</accession>
<dbReference type="RefSeq" id="WP_242283005.1">
    <property type="nucleotide sequence ID" value="NZ_JAKKSL010000001.1"/>
</dbReference>
<name>A0ABS9WWV1_9GAMM</name>
<evidence type="ECO:0000313" key="2">
    <source>
        <dbReference type="Proteomes" id="UP001139646"/>
    </source>
</evidence>
<dbReference type="Gene3D" id="1.10.620.20">
    <property type="entry name" value="Ribonucleotide Reductase, subunit A"/>
    <property type="match status" value="1"/>
</dbReference>
<proteinExistence type="predicted"/>
<dbReference type="EMBL" id="JAKKSL010000001">
    <property type="protein sequence ID" value="MCI2282355.1"/>
    <property type="molecule type" value="Genomic_DNA"/>
</dbReference>